<keyword evidence="3" id="KW-1185">Reference proteome</keyword>
<reference evidence="4" key="1">
    <citation type="submission" date="2017-02" db="UniProtKB">
        <authorList>
            <consortium name="WormBaseParasite"/>
        </authorList>
    </citation>
    <scope>IDENTIFICATION</scope>
</reference>
<feature type="region of interest" description="Disordered" evidence="1">
    <location>
        <begin position="1"/>
        <end position="23"/>
    </location>
</feature>
<organism evidence="4">
    <name type="scientific">Anisakis simplex</name>
    <name type="common">Herring worm</name>
    <dbReference type="NCBI Taxonomy" id="6269"/>
    <lineage>
        <taxon>Eukaryota</taxon>
        <taxon>Metazoa</taxon>
        <taxon>Ecdysozoa</taxon>
        <taxon>Nematoda</taxon>
        <taxon>Chromadorea</taxon>
        <taxon>Rhabditida</taxon>
        <taxon>Spirurina</taxon>
        <taxon>Ascaridomorpha</taxon>
        <taxon>Ascaridoidea</taxon>
        <taxon>Anisakidae</taxon>
        <taxon>Anisakis</taxon>
        <taxon>Anisakis simplex complex</taxon>
    </lineage>
</organism>
<reference evidence="2 3" key="2">
    <citation type="submission" date="2018-11" db="EMBL/GenBank/DDBJ databases">
        <authorList>
            <consortium name="Pathogen Informatics"/>
        </authorList>
    </citation>
    <scope>NUCLEOTIDE SEQUENCE [LARGE SCALE GENOMIC DNA]</scope>
</reference>
<dbReference type="Proteomes" id="UP000267096">
    <property type="component" value="Unassembled WGS sequence"/>
</dbReference>
<protein>
    <submittedName>
        <fullName evidence="2 4">Uncharacterized protein</fullName>
    </submittedName>
</protein>
<evidence type="ECO:0000313" key="3">
    <source>
        <dbReference type="Proteomes" id="UP000267096"/>
    </source>
</evidence>
<name>A0A0M3J7N9_ANISI</name>
<dbReference type="WBParaSite" id="ASIM_0000358701-mRNA-1">
    <property type="protein sequence ID" value="ASIM_0000358701-mRNA-1"/>
    <property type="gene ID" value="ASIM_0000358701"/>
</dbReference>
<evidence type="ECO:0000256" key="1">
    <source>
        <dbReference type="SAM" id="MobiDB-lite"/>
    </source>
</evidence>
<dbReference type="EMBL" id="UYRR01005294">
    <property type="protein sequence ID" value="VDK21687.1"/>
    <property type="molecule type" value="Genomic_DNA"/>
</dbReference>
<proteinExistence type="predicted"/>
<feature type="region of interest" description="Disordered" evidence="1">
    <location>
        <begin position="84"/>
        <end position="125"/>
    </location>
</feature>
<sequence>MPVRQSTSTVELIEPEAESDRNVTPLNGQPFHNHIGSSDSFVNQHIAVMNRFCSQKSVETSLLSQTPKKKGVTARALLRSIQEGQSNWIRSEPSQESHGRKNSSQRDNYNCTQYETPKFSSTQNHSDLLSMNKADSERAYREHQNVNRRSFYCILLFMRFGYW</sequence>
<gene>
    <name evidence="2" type="ORF">ASIM_LOCUS3422</name>
</gene>
<evidence type="ECO:0000313" key="2">
    <source>
        <dbReference type="EMBL" id="VDK21687.1"/>
    </source>
</evidence>
<dbReference type="AlphaFoldDB" id="A0A0M3J7N9"/>
<accession>A0A0M3J7N9</accession>
<feature type="compositionally biased region" description="Polar residues" evidence="1">
    <location>
        <begin position="105"/>
        <end position="125"/>
    </location>
</feature>
<evidence type="ECO:0000313" key="4">
    <source>
        <dbReference type="WBParaSite" id="ASIM_0000358701-mRNA-1"/>
    </source>
</evidence>
<feature type="compositionally biased region" description="Polar residues" evidence="1">
    <location>
        <begin position="1"/>
        <end position="10"/>
    </location>
</feature>